<organism evidence="2 3">
    <name type="scientific">Solihabitans fulvus</name>
    <dbReference type="NCBI Taxonomy" id="1892852"/>
    <lineage>
        <taxon>Bacteria</taxon>
        <taxon>Bacillati</taxon>
        <taxon>Actinomycetota</taxon>
        <taxon>Actinomycetes</taxon>
        <taxon>Pseudonocardiales</taxon>
        <taxon>Pseudonocardiaceae</taxon>
        <taxon>Solihabitans</taxon>
    </lineage>
</organism>
<protein>
    <submittedName>
        <fullName evidence="2">Uncharacterized protein</fullName>
    </submittedName>
</protein>
<dbReference type="OrthoDB" id="5500270at2"/>
<keyword evidence="3" id="KW-1185">Reference proteome</keyword>
<dbReference type="Pfam" id="PF00268">
    <property type="entry name" value="Ribonuc_red_sm"/>
    <property type="match status" value="1"/>
</dbReference>
<proteinExistence type="predicted"/>
<name>A0A5B2WFN2_9PSEU</name>
<evidence type="ECO:0000313" key="2">
    <source>
        <dbReference type="EMBL" id="KAA2250145.1"/>
    </source>
</evidence>
<reference evidence="2 3" key="1">
    <citation type="submission" date="2019-09" db="EMBL/GenBank/DDBJ databases">
        <title>Goodfellowia gen. nov., a new genus of the Pseudonocardineae related to Actinoalloteichus, containing Goodfellowia coeruleoviolacea gen. nov., comb. nov. gen. nov., comb. nov.</title>
        <authorList>
            <person name="Labeda D."/>
        </authorList>
    </citation>
    <scope>NUCLEOTIDE SEQUENCE [LARGE SCALE GENOMIC DNA]</scope>
    <source>
        <strain evidence="2 3">AN110305</strain>
    </source>
</reference>
<dbReference type="InterPro" id="IPR000358">
    <property type="entry name" value="RNR_small_fam"/>
</dbReference>
<dbReference type="Proteomes" id="UP000323454">
    <property type="component" value="Unassembled WGS sequence"/>
</dbReference>
<dbReference type="InterPro" id="IPR009078">
    <property type="entry name" value="Ferritin-like_SF"/>
</dbReference>
<dbReference type="GO" id="GO:0009263">
    <property type="term" value="P:deoxyribonucleotide biosynthetic process"/>
    <property type="evidence" value="ECO:0007669"/>
    <property type="project" value="InterPro"/>
</dbReference>
<dbReference type="RefSeq" id="WP_149854963.1">
    <property type="nucleotide sequence ID" value="NZ_VUOB01000093.1"/>
</dbReference>
<sequence length="346" mass="38342">MTTATATTADDLDAIGDIPATADERATRLPTPLDLYSRWERQPWSVADVRVARDLDTWRALRPFSRQELLNALAELEVGEVCVTQTLSSLVDHAPNPDYQLYLCTQLADEARHVRFFQSYLGEVVGIGDGSAEGQALAEATDYATVFEPELRRTTEAVRTGGGDLDQWFTALAHYHLVTEGILATTALRTTRQLAKRLGLAALDEGLANVTRDESRHVAFGLLAARAGVRDGHRELIADAYLSAVALAVEVLVGPQRKTAAPSLRPALLQRAAQIETQWELARDRMIRQLSLIDLRDLRDRAERVWADARSAALDSYQERWGVEHPVRRAEGITARAKAKLEAERD</sequence>
<dbReference type="InterPro" id="IPR012348">
    <property type="entry name" value="RNR-like"/>
</dbReference>
<gene>
    <name evidence="2" type="ORF">F0L68_39055</name>
</gene>
<dbReference type="SUPFAM" id="SSF47240">
    <property type="entry name" value="Ferritin-like"/>
    <property type="match status" value="1"/>
</dbReference>
<evidence type="ECO:0000256" key="1">
    <source>
        <dbReference type="ARBA" id="ARBA00001962"/>
    </source>
</evidence>
<accession>A0A5B2WFN2</accession>
<dbReference type="GO" id="GO:0016491">
    <property type="term" value="F:oxidoreductase activity"/>
    <property type="evidence" value="ECO:0007669"/>
    <property type="project" value="InterPro"/>
</dbReference>
<reference evidence="2 3" key="2">
    <citation type="submission" date="2019-09" db="EMBL/GenBank/DDBJ databases">
        <authorList>
            <person name="Jin C."/>
        </authorList>
    </citation>
    <scope>NUCLEOTIDE SEQUENCE [LARGE SCALE GENOMIC DNA]</scope>
    <source>
        <strain evidence="2 3">AN110305</strain>
    </source>
</reference>
<comment type="cofactor">
    <cofactor evidence="1">
        <name>Fe cation</name>
        <dbReference type="ChEBI" id="CHEBI:24875"/>
    </cofactor>
</comment>
<dbReference type="Gene3D" id="1.10.620.20">
    <property type="entry name" value="Ribonucleotide Reductase, subunit A"/>
    <property type="match status" value="1"/>
</dbReference>
<evidence type="ECO:0000313" key="3">
    <source>
        <dbReference type="Proteomes" id="UP000323454"/>
    </source>
</evidence>
<dbReference type="EMBL" id="VUOB01000093">
    <property type="protein sequence ID" value="KAA2250145.1"/>
    <property type="molecule type" value="Genomic_DNA"/>
</dbReference>
<dbReference type="AlphaFoldDB" id="A0A5B2WFN2"/>
<comment type="caution">
    <text evidence="2">The sequence shown here is derived from an EMBL/GenBank/DDBJ whole genome shotgun (WGS) entry which is preliminary data.</text>
</comment>